<reference evidence="2 3" key="1">
    <citation type="journal article" date="2012" name="BMC Genomics">
        <title>Genomic basis of broad host range and environmental adaptability of Rhizobium tropici CIAT 899 and Rhizobium sp. PRF 81 which are used in inoculants for common bean (Phaseolus vulgaris L.).</title>
        <authorList>
            <person name="Ormeno-Orrillo E."/>
            <person name="Menna P."/>
            <person name="Almeida L.G."/>
            <person name="Ollero F.J."/>
            <person name="Nicolas M.F."/>
            <person name="Pains Rodrigues E."/>
            <person name="Shigueyoshi Nakatani A."/>
            <person name="Silva Batista J.S."/>
            <person name="Oliveira Chueire L.M."/>
            <person name="Souza R.C."/>
            <person name="Ribeiro Vasconcelos A.T."/>
            <person name="Megias M."/>
            <person name="Hungria M."/>
            <person name="Martinez-Romero E."/>
        </authorList>
    </citation>
    <scope>NUCLEOTIDE SEQUENCE [LARGE SCALE GENOMIC DNA]</scope>
    <source>
        <strain evidence="2 3">PRF 81</strain>
    </source>
</reference>
<dbReference type="PATRIC" id="fig|363754.4.peg.6392"/>
<accession>N6UUT2</accession>
<evidence type="ECO:0000313" key="3">
    <source>
        <dbReference type="Proteomes" id="UP000012429"/>
    </source>
</evidence>
<comment type="caution">
    <text evidence="2">The sequence shown here is derived from an EMBL/GenBank/DDBJ whole genome shotgun (WGS) entry which is preliminary data.</text>
</comment>
<dbReference type="Proteomes" id="UP000012429">
    <property type="component" value="Unassembled WGS sequence"/>
</dbReference>
<gene>
    <name evidence="2" type="ORF">RHSP_72902</name>
</gene>
<keyword evidence="3" id="KW-1185">Reference proteome</keyword>
<proteinExistence type="predicted"/>
<feature type="region of interest" description="Disordered" evidence="1">
    <location>
        <begin position="30"/>
        <end position="49"/>
    </location>
</feature>
<protein>
    <submittedName>
        <fullName evidence="2">Uncharacterized protein</fullName>
    </submittedName>
</protein>
<evidence type="ECO:0000313" key="2">
    <source>
        <dbReference type="EMBL" id="ENN84526.1"/>
    </source>
</evidence>
<name>N6UUT2_9HYPH</name>
<dbReference type="EMBL" id="AQHN01000089">
    <property type="protein sequence ID" value="ENN84526.1"/>
    <property type="molecule type" value="Genomic_DNA"/>
</dbReference>
<organism evidence="2 3">
    <name type="scientific">Rhizobium freirei PRF 81</name>
    <dbReference type="NCBI Taxonomy" id="363754"/>
    <lineage>
        <taxon>Bacteria</taxon>
        <taxon>Pseudomonadati</taxon>
        <taxon>Pseudomonadota</taxon>
        <taxon>Alphaproteobacteria</taxon>
        <taxon>Hyphomicrobiales</taxon>
        <taxon>Rhizobiaceae</taxon>
        <taxon>Rhizobium/Agrobacterium group</taxon>
        <taxon>Rhizobium</taxon>
    </lineage>
</organism>
<dbReference type="AlphaFoldDB" id="N6UUT2"/>
<evidence type="ECO:0000256" key="1">
    <source>
        <dbReference type="SAM" id="MobiDB-lite"/>
    </source>
</evidence>
<sequence>MELNRFKTESEPMLTNHLFKDLYYDRWGDPANPNAVDPPTPEDKGGAGRQGILARLAGLFCRRRNRPSAWSFTIPSKMPDTENEADMRSRAGLEDPKFLAIAKVLSRNC</sequence>